<feature type="transmembrane region" description="Helical" evidence="3">
    <location>
        <begin position="895"/>
        <end position="916"/>
    </location>
</feature>
<sequence length="1100" mass="113778">MRPEKLAAHVLGQVGHALAPEAFRGRRFSVEHLVHVHAQLARNRTVSARNQTAITEQLRSLAEIVVHGDVHDPLVFEAFLEHSMLDTLMSFMRAPRTSAGHAVVVQALQSLSIVTQNVRTQSSIYFLLSNSSIDSLCRQSAHFEQDEELLCNYITLLKALALNLTNTTIQFFLADESAFPLYTEAVRFSTASDPMVVSAVRTIALSVYRLTDERARRLVLAISPRAYWRRLASEHEQHASALCASLVGAYTASAGIDGRPPSAATAMLRSARRSLEDLLDGLYYVNDVMTACVGAPLAGPAHAPAVAPADTESYASALTRVLLQQWLLPRVLAPLARARAPAAAPHDGRALAAMLLVLVHALIVVESRVFSSTLALLLLAPSVSRAARSAPIVAELGARPPTLLIPAELAGEVGNARRAALLALVSRGDEPTGFGAVVLLCALIRAAGGEDAGQAPYGETVRDGGDGTGAGDARVPAEREGEAGVRAPAGPLPPLAGTRAADGAGVAGASVSAPLLKLVGLMPYAHASAHSPSAAASPPGAPRDGEPPAGATAHGAAARMGSSAGAGGGGELGADDEPSHGIIGALLELLERGFDCERAPRNMSAPAGQHTLAGASAARALHTDAQPCVESMCAAAELVALLCKRPRGCAADGADGAQDGAHPAPLLAEHARALARLLSAARELGRAAHGANVTAAAQGAHVTNASDAAEIAFDAALARAWRSAPRPLVCARGIGSATGGPNALEAAARNLPLWAGLPAEAGADRLPAGGAGGAPDAASDAAALRDRQFCVVLVGTFLRSALGEGTRAESGVLARAADVAGVRARDGGGDDDAEAAMLLRAVGRPDEFAAALKDAKNFNSIRLAPRPVSQAELTRVTSIDPELLLGGAQFDYQSLLIGTVAGSSVLGLGAMSATWLRDDIRFALTYGIALLPIALLGVGSLAPGLLAVPANLLSGKGGQATMRAAWHEAAHLLLGYRCGLALESFSVDKGREAVQFCGESSGALDLEQGSRLLVVAMAGMIGEYLQFGDADGGKQDLAQMQTVLQRVSPRLSPGDQQGYTRWAALMAWSHLQTMKPQLERTAQALERRAPLDELLAEIEA</sequence>
<dbReference type="Proteomes" id="UP000751190">
    <property type="component" value="Unassembled WGS sequence"/>
</dbReference>
<dbReference type="GO" id="GO:0016197">
    <property type="term" value="P:endosomal transport"/>
    <property type="evidence" value="ECO:0007669"/>
    <property type="project" value="TreeGrafter"/>
</dbReference>
<evidence type="ECO:0000256" key="3">
    <source>
        <dbReference type="SAM" id="Phobius"/>
    </source>
</evidence>
<reference evidence="5" key="1">
    <citation type="submission" date="2021-05" db="EMBL/GenBank/DDBJ databases">
        <title>The genome of the haptophyte Pavlova lutheri (Diacronema luteri, Pavlovales) - a model for lipid biosynthesis in eukaryotic algae.</title>
        <authorList>
            <person name="Hulatt C.J."/>
            <person name="Posewitz M.C."/>
        </authorList>
    </citation>
    <scope>NUCLEOTIDE SEQUENCE</scope>
    <source>
        <strain evidence="5">NIVA-4/92</strain>
    </source>
</reference>
<dbReference type="GO" id="GO:0004222">
    <property type="term" value="F:metalloendopeptidase activity"/>
    <property type="evidence" value="ECO:0007669"/>
    <property type="project" value="InterPro"/>
</dbReference>
<dbReference type="GO" id="GO:0004176">
    <property type="term" value="F:ATP-dependent peptidase activity"/>
    <property type="evidence" value="ECO:0007669"/>
    <property type="project" value="InterPro"/>
</dbReference>
<feature type="domain" description="FPL" evidence="4">
    <location>
        <begin position="58"/>
        <end position="208"/>
    </location>
</feature>
<dbReference type="EMBL" id="JAGTXO010000007">
    <property type="protein sequence ID" value="KAG8466686.1"/>
    <property type="molecule type" value="Genomic_DNA"/>
</dbReference>
<dbReference type="InterPro" id="IPR037219">
    <property type="entry name" value="Peptidase_M41-like"/>
</dbReference>
<dbReference type="Pfam" id="PF09758">
    <property type="entry name" value="FPL"/>
    <property type="match status" value="1"/>
</dbReference>
<comment type="caution">
    <text evidence="5">The sequence shown here is derived from an EMBL/GenBank/DDBJ whole genome shotgun (WGS) entry which is preliminary data.</text>
</comment>
<evidence type="ECO:0000256" key="1">
    <source>
        <dbReference type="ARBA" id="ARBA00023006"/>
    </source>
</evidence>
<protein>
    <recommendedName>
        <fullName evidence="4">FPL domain-containing protein</fullName>
    </recommendedName>
</protein>
<feature type="region of interest" description="Disordered" evidence="2">
    <location>
        <begin position="529"/>
        <end position="577"/>
    </location>
</feature>
<keyword evidence="6" id="KW-1185">Reference proteome</keyword>
<dbReference type="GO" id="GO:0005524">
    <property type="term" value="F:ATP binding"/>
    <property type="evidence" value="ECO:0007669"/>
    <property type="project" value="InterPro"/>
</dbReference>
<evidence type="ECO:0000313" key="6">
    <source>
        <dbReference type="Proteomes" id="UP000751190"/>
    </source>
</evidence>
<feature type="transmembrane region" description="Helical" evidence="3">
    <location>
        <begin position="928"/>
        <end position="953"/>
    </location>
</feature>
<proteinExistence type="predicted"/>
<dbReference type="SUPFAM" id="SSF140990">
    <property type="entry name" value="FtsH protease domain-like"/>
    <property type="match status" value="1"/>
</dbReference>
<feature type="compositionally biased region" description="Low complexity" evidence="2">
    <location>
        <begin position="484"/>
        <end position="496"/>
    </location>
</feature>
<dbReference type="GO" id="GO:0006914">
    <property type="term" value="P:autophagy"/>
    <property type="evidence" value="ECO:0007669"/>
    <property type="project" value="UniProtKB-KW"/>
</dbReference>
<dbReference type="GO" id="GO:0005794">
    <property type="term" value="C:Golgi apparatus"/>
    <property type="evidence" value="ECO:0007669"/>
    <property type="project" value="TreeGrafter"/>
</dbReference>
<accession>A0A8J6CD20</accession>
<evidence type="ECO:0000256" key="2">
    <source>
        <dbReference type="SAM" id="MobiDB-lite"/>
    </source>
</evidence>
<keyword evidence="1" id="KW-0072">Autophagy</keyword>
<name>A0A8J6CD20_DIALT</name>
<evidence type="ECO:0000313" key="5">
    <source>
        <dbReference type="EMBL" id="KAG8466686.1"/>
    </source>
</evidence>
<organism evidence="5 6">
    <name type="scientific">Diacronema lutheri</name>
    <name type="common">Unicellular marine alga</name>
    <name type="synonym">Monochrysis lutheri</name>
    <dbReference type="NCBI Taxonomy" id="2081491"/>
    <lineage>
        <taxon>Eukaryota</taxon>
        <taxon>Haptista</taxon>
        <taxon>Haptophyta</taxon>
        <taxon>Pavlovophyceae</taxon>
        <taxon>Pavlovales</taxon>
        <taxon>Pavlovaceae</taxon>
        <taxon>Diacronema</taxon>
    </lineage>
</organism>
<evidence type="ECO:0000259" key="4">
    <source>
        <dbReference type="Pfam" id="PF09758"/>
    </source>
</evidence>
<keyword evidence="3" id="KW-0472">Membrane</keyword>
<dbReference type="PANTHER" id="PTHR21481:SF0">
    <property type="entry name" value="PROTEIN CLEC16A"/>
    <property type="match status" value="1"/>
</dbReference>
<dbReference type="Gene3D" id="1.20.58.760">
    <property type="entry name" value="Peptidase M41"/>
    <property type="match status" value="1"/>
</dbReference>
<dbReference type="OrthoDB" id="294052at2759"/>
<dbReference type="AlphaFoldDB" id="A0A8J6CD20"/>
<dbReference type="InterPro" id="IPR019155">
    <property type="entry name" value="CLEC16A/TT9_N"/>
</dbReference>
<dbReference type="GO" id="GO:0007034">
    <property type="term" value="P:vacuolar transport"/>
    <property type="evidence" value="ECO:0007669"/>
    <property type="project" value="TreeGrafter"/>
</dbReference>
<feature type="region of interest" description="Disordered" evidence="2">
    <location>
        <begin position="453"/>
        <end position="496"/>
    </location>
</feature>
<feature type="compositionally biased region" description="Low complexity" evidence="2">
    <location>
        <begin position="549"/>
        <end position="563"/>
    </location>
</feature>
<dbReference type="GO" id="GO:0005770">
    <property type="term" value="C:late endosome"/>
    <property type="evidence" value="ECO:0007669"/>
    <property type="project" value="TreeGrafter"/>
</dbReference>
<keyword evidence="3" id="KW-1133">Transmembrane helix</keyword>
<dbReference type="InterPro" id="IPR039272">
    <property type="entry name" value="CLEC16A/TT9"/>
</dbReference>
<dbReference type="GO" id="GO:0006508">
    <property type="term" value="P:proteolysis"/>
    <property type="evidence" value="ECO:0007669"/>
    <property type="project" value="InterPro"/>
</dbReference>
<dbReference type="PANTHER" id="PTHR21481">
    <property type="entry name" value="PROTEIN CLEC16A"/>
    <property type="match status" value="1"/>
</dbReference>
<dbReference type="GO" id="GO:1901096">
    <property type="term" value="P:regulation of autophagosome maturation"/>
    <property type="evidence" value="ECO:0007669"/>
    <property type="project" value="TreeGrafter"/>
</dbReference>
<keyword evidence="3" id="KW-0812">Transmembrane</keyword>
<feature type="compositionally biased region" description="Low complexity" evidence="2">
    <location>
        <begin position="529"/>
        <end position="538"/>
    </location>
</feature>
<gene>
    <name evidence="5" type="ORF">KFE25_008065</name>
</gene>